<organism evidence="1 2">
    <name type="scientific">Trifolium medium</name>
    <dbReference type="NCBI Taxonomy" id="97028"/>
    <lineage>
        <taxon>Eukaryota</taxon>
        <taxon>Viridiplantae</taxon>
        <taxon>Streptophyta</taxon>
        <taxon>Embryophyta</taxon>
        <taxon>Tracheophyta</taxon>
        <taxon>Spermatophyta</taxon>
        <taxon>Magnoliopsida</taxon>
        <taxon>eudicotyledons</taxon>
        <taxon>Gunneridae</taxon>
        <taxon>Pentapetalae</taxon>
        <taxon>rosids</taxon>
        <taxon>fabids</taxon>
        <taxon>Fabales</taxon>
        <taxon>Fabaceae</taxon>
        <taxon>Papilionoideae</taxon>
        <taxon>50 kb inversion clade</taxon>
        <taxon>NPAAA clade</taxon>
        <taxon>Hologalegina</taxon>
        <taxon>IRL clade</taxon>
        <taxon>Trifolieae</taxon>
        <taxon>Trifolium</taxon>
    </lineage>
</organism>
<keyword evidence="1" id="KW-0687">Ribonucleoprotein</keyword>
<dbReference type="GO" id="GO:0005840">
    <property type="term" value="C:ribosome"/>
    <property type="evidence" value="ECO:0007669"/>
    <property type="project" value="UniProtKB-KW"/>
</dbReference>
<dbReference type="AlphaFoldDB" id="A0A392SJD1"/>
<evidence type="ECO:0000313" key="1">
    <source>
        <dbReference type="EMBL" id="MCI48552.1"/>
    </source>
</evidence>
<sequence length="57" mass="6546">MPRHVFLRIVEALGNHDEYFQTRVDVVRRVGLSPLQKCTAVLRMLAYGVPADNVDDY</sequence>
<comment type="caution">
    <text evidence="1">The sequence shown here is derived from an EMBL/GenBank/DDBJ whole genome shotgun (WGS) entry which is preliminary data.</text>
</comment>
<name>A0A392SJD1_9FABA</name>
<accession>A0A392SJD1</accession>
<proteinExistence type="predicted"/>
<evidence type="ECO:0000313" key="2">
    <source>
        <dbReference type="Proteomes" id="UP000265520"/>
    </source>
</evidence>
<protein>
    <submittedName>
        <fullName evidence="1">Ribosomal protein</fullName>
    </submittedName>
</protein>
<dbReference type="PANTHER" id="PTHR47150:SF7">
    <property type="entry name" value="NUCLEASE"/>
    <property type="match status" value="1"/>
</dbReference>
<reference evidence="1 2" key="1">
    <citation type="journal article" date="2018" name="Front. Plant Sci.">
        <title>Red Clover (Trifolium pratense) and Zigzag Clover (T. medium) - A Picture of Genomic Similarities and Differences.</title>
        <authorList>
            <person name="Dluhosova J."/>
            <person name="Istvanek J."/>
            <person name="Nedelnik J."/>
            <person name="Repkova J."/>
        </authorList>
    </citation>
    <scope>NUCLEOTIDE SEQUENCE [LARGE SCALE GENOMIC DNA]</scope>
    <source>
        <strain evidence="2">cv. 10/8</strain>
        <tissue evidence="1">Leaf</tissue>
    </source>
</reference>
<keyword evidence="2" id="KW-1185">Reference proteome</keyword>
<dbReference type="PANTHER" id="PTHR47150">
    <property type="entry name" value="OS12G0169200 PROTEIN"/>
    <property type="match status" value="1"/>
</dbReference>
<dbReference type="EMBL" id="LXQA010388014">
    <property type="protein sequence ID" value="MCI48552.1"/>
    <property type="molecule type" value="Genomic_DNA"/>
</dbReference>
<keyword evidence="1" id="KW-0689">Ribosomal protein</keyword>
<dbReference type="Proteomes" id="UP000265520">
    <property type="component" value="Unassembled WGS sequence"/>
</dbReference>
<feature type="non-terminal residue" evidence="1">
    <location>
        <position position="57"/>
    </location>
</feature>